<dbReference type="AlphaFoldDB" id="A0AAJ6QXA2"/>
<keyword evidence="2" id="KW-0812">Transmembrane</keyword>
<dbReference type="Proteomes" id="UP000694867">
    <property type="component" value="Unplaced"/>
</dbReference>
<dbReference type="KEGG" id="goe:100900423"/>
<feature type="region of interest" description="Disordered" evidence="1">
    <location>
        <begin position="1"/>
        <end position="30"/>
    </location>
</feature>
<feature type="transmembrane region" description="Helical" evidence="2">
    <location>
        <begin position="90"/>
        <end position="110"/>
    </location>
</feature>
<gene>
    <name evidence="4" type="primary">LOC100900423</name>
</gene>
<evidence type="ECO:0000313" key="4">
    <source>
        <dbReference type="RefSeq" id="XP_003747073.1"/>
    </source>
</evidence>
<dbReference type="GeneID" id="100900423"/>
<keyword evidence="2" id="KW-0472">Membrane</keyword>
<feature type="compositionally biased region" description="Low complexity" evidence="1">
    <location>
        <begin position="19"/>
        <end position="30"/>
    </location>
</feature>
<name>A0AAJ6QXA2_9ACAR</name>
<proteinExistence type="predicted"/>
<keyword evidence="3" id="KW-1185">Reference proteome</keyword>
<evidence type="ECO:0000313" key="3">
    <source>
        <dbReference type="Proteomes" id="UP000694867"/>
    </source>
</evidence>
<reference evidence="4" key="1">
    <citation type="submission" date="2025-08" db="UniProtKB">
        <authorList>
            <consortium name="RefSeq"/>
        </authorList>
    </citation>
    <scope>IDENTIFICATION</scope>
</reference>
<protein>
    <submittedName>
        <fullName evidence="4">Uncharacterized protein LOC100900423</fullName>
    </submittedName>
</protein>
<dbReference type="RefSeq" id="XP_003747073.1">
    <property type="nucleotide sequence ID" value="XM_003747025.1"/>
</dbReference>
<evidence type="ECO:0000256" key="1">
    <source>
        <dbReference type="SAM" id="MobiDB-lite"/>
    </source>
</evidence>
<accession>A0AAJ6QXA2</accession>
<sequence length="116" mass="12799">MRSPGFLENLKSRFNSGETKTQAMPTTTATVPVTIQATSPDVESGPKTVDEENEERVTKAVQKIIMKEVAEGDARVVYVRKAPQPEEGRCYTLVCCLVIILTLLIVIMVIKMMKGV</sequence>
<evidence type="ECO:0000256" key="2">
    <source>
        <dbReference type="SAM" id="Phobius"/>
    </source>
</evidence>
<organism evidence="3 4">
    <name type="scientific">Galendromus occidentalis</name>
    <name type="common">western predatory mite</name>
    <dbReference type="NCBI Taxonomy" id="34638"/>
    <lineage>
        <taxon>Eukaryota</taxon>
        <taxon>Metazoa</taxon>
        <taxon>Ecdysozoa</taxon>
        <taxon>Arthropoda</taxon>
        <taxon>Chelicerata</taxon>
        <taxon>Arachnida</taxon>
        <taxon>Acari</taxon>
        <taxon>Parasitiformes</taxon>
        <taxon>Mesostigmata</taxon>
        <taxon>Gamasina</taxon>
        <taxon>Phytoseioidea</taxon>
        <taxon>Phytoseiidae</taxon>
        <taxon>Typhlodrominae</taxon>
        <taxon>Galendromus</taxon>
    </lineage>
</organism>
<keyword evidence="2" id="KW-1133">Transmembrane helix</keyword>